<feature type="transmembrane region" description="Helical" evidence="1">
    <location>
        <begin position="901"/>
        <end position="924"/>
    </location>
</feature>
<keyword evidence="2" id="KW-0328">Glycosyltransferase</keyword>
<feature type="transmembrane region" description="Helical" evidence="1">
    <location>
        <begin position="554"/>
        <end position="573"/>
    </location>
</feature>
<reference evidence="2" key="1">
    <citation type="submission" date="2023-03" db="EMBL/GenBank/DDBJ databases">
        <title>Andean soil-derived lignocellulolytic bacterial consortium as a source of novel taxa and putative plastic-active enzymes.</title>
        <authorList>
            <person name="Diaz-Garcia L."/>
            <person name="Chuvochina M."/>
            <person name="Feuerriegel G."/>
            <person name="Bunk B."/>
            <person name="Sproer C."/>
            <person name="Streit W.R."/>
            <person name="Rodriguez L.M."/>
            <person name="Overmann J."/>
            <person name="Jimenez D.J."/>
        </authorList>
    </citation>
    <scope>NUCLEOTIDE SEQUENCE</scope>
    <source>
        <strain evidence="2">MAG 4610</strain>
    </source>
</reference>
<accession>A0AAJ5W141</accession>
<dbReference type="SUPFAM" id="SSF53448">
    <property type="entry name" value="Nucleotide-diphospho-sugar transferases"/>
    <property type="match status" value="1"/>
</dbReference>
<proteinExistence type="predicted"/>
<dbReference type="Pfam" id="PF13641">
    <property type="entry name" value="Glyco_tranf_2_3"/>
    <property type="match status" value="1"/>
</dbReference>
<keyword evidence="1" id="KW-1133">Transmembrane helix</keyword>
<dbReference type="AlphaFoldDB" id="A0AAJ5W141"/>
<dbReference type="PANTHER" id="PTHR43685:SF3">
    <property type="entry name" value="SLR2126 PROTEIN"/>
    <property type="match status" value="1"/>
</dbReference>
<feature type="transmembrane region" description="Helical" evidence="1">
    <location>
        <begin position="251"/>
        <end position="272"/>
    </location>
</feature>
<protein>
    <submittedName>
        <fullName evidence="2">Glycosyltransferase</fullName>
        <ecNumber evidence="2">2.4.-.-</ecNumber>
    </submittedName>
</protein>
<dbReference type="Gene3D" id="3.90.550.10">
    <property type="entry name" value="Spore Coat Polysaccharide Biosynthesis Protein SpsA, Chain A"/>
    <property type="match status" value="1"/>
</dbReference>
<dbReference type="GO" id="GO:0016757">
    <property type="term" value="F:glycosyltransferase activity"/>
    <property type="evidence" value="ECO:0007669"/>
    <property type="project" value="UniProtKB-KW"/>
</dbReference>
<feature type="transmembrane region" description="Helical" evidence="1">
    <location>
        <begin position="358"/>
        <end position="386"/>
    </location>
</feature>
<feature type="transmembrane region" description="Helical" evidence="1">
    <location>
        <begin position="685"/>
        <end position="707"/>
    </location>
</feature>
<feature type="transmembrane region" description="Helical" evidence="1">
    <location>
        <begin position="466"/>
        <end position="483"/>
    </location>
</feature>
<feature type="transmembrane region" description="Helical" evidence="1">
    <location>
        <begin position="631"/>
        <end position="649"/>
    </location>
</feature>
<evidence type="ECO:0000256" key="1">
    <source>
        <dbReference type="SAM" id="Phobius"/>
    </source>
</evidence>
<feature type="transmembrane region" description="Helical" evidence="1">
    <location>
        <begin position="435"/>
        <end position="454"/>
    </location>
</feature>
<organism evidence="2 3">
    <name type="scientific">Candidatus Microbacterium phytovorans</name>
    <dbReference type="NCBI Taxonomy" id="3121374"/>
    <lineage>
        <taxon>Bacteria</taxon>
        <taxon>Bacillati</taxon>
        <taxon>Actinomycetota</taxon>
        <taxon>Actinomycetes</taxon>
        <taxon>Micrococcales</taxon>
        <taxon>Microbacteriaceae</taxon>
        <taxon>Microbacterium</taxon>
    </lineage>
</organism>
<dbReference type="InterPro" id="IPR029044">
    <property type="entry name" value="Nucleotide-diphossugar_trans"/>
</dbReference>
<evidence type="ECO:0000313" key="3">
    <source>
        <dbReference type="Proteomes" id="UP001213972"/>
    </source>
</evidence>
<dbReference type="InterPro" id="IPR050834">
    <property type="entry name" value="Glycosyltransf_2"/>
</dbReference>
<keyword evidence="1" id="KW-0812">Transmembrane</keyword>
<keyword evidence="2" id="KW-0808">Transferase</keyword>
<sequence>MPSRVHALLVVRSDGHVAPDLHLRRTLAALAAQTRPVDALTVVVCGDDPRVREVLESSGAEAVIAAARSTRFADALRMASHRLNGDAVWLLAQDTAPEPEALARLVAAVETAPSVAVAAPKLVRWHDRAHIVSLGVTLTRTGRSVGLADGEHDQGQHDAREDVMGADVRGLLVRADAWRSLDGLDPALDGADEGLDLGVRSRLAGGRVALAPTAIVAVAGDGVAGDAAGDDVATRARTAYARRSAQLHRRLVYAAPGVVALHWLSLLPLAIVRSLGHLLAKRPGLILPELAAAVVAFVRLPSVARARAGIRGSRRVSWAQLAPLRIGTRQLRHRLDDDGSDALARPDLRFFSSTGGAWIVLAALVVSLAAFPALLAWPVLGGGALAPLRTTLAQLWADAVAGPRPLGWSTIGPADPFSALVAVIGSLSPAEPSRALVVLWVLALPLAALGGWFAATRITERAGPRALVAIGWTLAPTFLTALVEGRPTGVLVHLLVPWLFFTASVAHRSWTQAAAGSLALAATTAAAPSVVPALVLLWVVAVVLTAVRRSGRGIARVIWLVIPTAVFAAPLLWERVRTGDPWAILADPGVAVAPGSPAADPVGRLLLLGGFPTADGAGWAGLLGRDDAPPWLPALVVPLFLLAVLAPILGRLLPALVLLLTAAAGLLTALLASNTALAASASTPVGLWTGAGLTIAWAGLLGAAALTADGMPRGGARSLAVAAVAVCLAVTAAPALTALHRDALAVTNGPDSTLPAYVDAEGRGDPRTATFVLRAQPRGGLAAEVVWGGSATLGGQTTLQSVRSGATTADEETAALTADLVTGAAGDAVAELASHGVGYVLLAGAVEGETDAARAARLAARGVLDRRDDLESVGDTGKGELWFVVADVTPRTPTADQQAQAWRIGSLQLGVVLVTLLLAIPTAATIRQARREPRVVGEAAP</sequence>
<name>A0AAJ5W141_9MICO</name>
<feature type="transmembrane region" description="Helical" evidence="1">
    <location>
        <begin position="656"/>
        <end position="679"/>
    </location>
</feature>
<keyword evidence="1" id="KW-0472">Membrane</keyword>
<gene>
    <name evidence="2" type="ORF">P0Y48_00950</name>
</gene>
<dbReference type="EMBL" id="CP119321">
    <property type="protein sequence ID" value="WEK13812.1"/>
    <property type="molecule type" value="Genomic_DNA"/>
</dbReference>
<dbReference type="PANTHER" id="PTHR43685">
    <property type="entry name" value="GLYCOSYLTRANSFERASE"/>
    <property type="match status" value="1"/>
</dbReference>
<feature type="transmembrane region" description="Helical" evidence="1">
    <location>
        <begin position="719"/>
        <end position="739"/>
    </location>
</feature>
<dbReference type="Proteomes" id="UP001213972">
    <property type="component" value="Chromosome"/>
</dbReference>
<dbReference type="EC" id="2.4.-.-" evidence="2"/>
<evidence type="ECO:0000313" key="2">
    <source>
        <dbReference type="EMBL" id="WEK13812.1"/>
    </source>
</evidence>
<feature type="transmembrane region" description="Helical" evidence="1">
    <location>
        <begin position="530"/>
        <end position="547"/>
    </location>
</feature>